<dbReference type="AlphaFoldDB" id="A0A8X8XL67"/>
<organism evidence="1">
    <name type="scientific">Salvia splendens</name>
    <name type="common">Scarlet sage</name>
    <dbReference type="NCBI Taxonomy" id="180675"/>
    <lineage>
        <taxon>Eukaryota</taxon>
        <taxon>Viridiplantae</taxon>
        <taxon>Streptophyta</taxon>
        <taxon>Embryophyta</taxon>
        <taxon>Tracheophyta</taxon>
        <taxon>Spermatophyta</taxon>
        <taxon>Magnoliopsida</taxon>
        <taxon>eudicotyledons</taxon>
        <taxon>Gunneridae</taxon>
        <taxon>Pentapetalae</taxon>
        <taxon>asterids</taxon>
        <taxon>lamiids</taxon>
        <taxon>Lamiales</taxon>
        <taxon>Lamiaceae</taxon>
        <taxon>Nepetoideae</taxon>
        <taxon>Mentheae</taxon>
        <taxon>Salviinae</taxon>
        <taxon>Salvia</taxon>
        <taxon>Salvia subgen. Calosphace</taxon>
        <taxon>core Calosphace</taxon>
    </lineage>
</organism>
<gene>
    <name evidence="1" type="ORF">SASPL_126095</name>
</gene>
<reference evidence="1" key="1">
    <citation type="submission" date="2018-01" db="EMBL/GenBank/DDBJ databases">
        <authorList>
            <person name="Mao J.F."/>
        </authorList>
    </citation>
    <scope>NUCLEOTIDE SEQUENCE</scope>
    <source>
        <strain evidence="1">Huo1</strain>
        <tissue evidence="1">Leaf</tissue>
    </source>
</reference>
<reference evidence="1" key="2">
    <citation type="submission" date="2020-08" db="EMBL/GenBank/DDBJ databases">
        <title>Plant Genome Project.</title>
        <authorList>
            <person name="Zhang R.-G."/>
        </authorList>
    </citation>
    <scope>NUCLEOTIDE SEQUENCE</scope>
    <source>
        <strain evidence="1">Huo1</strain>
        <tissue evidence="1">Leaf</tissue>
    </source>
</reference>
<protein>
    <submittedName>
        <fullName evidence="1">Uncharacterized protein</fullName>
    </submittedName>
</protein>
<accession>A0A8X8XL67</accession>
<evidence type="ECO:0000313" key="1">
    <source>
        <dbReference type="EMBL" id="KAG6413386.1"/>
    </source>
</evidence>
<keyword evidence="2" id="KW-1185">Reference proteome</keyword>
<proteinExistence type="predicted"/>
<comment type="caution">
    <text evidence="1">The sequence shown here is derived from an EMBL/GenBank/DDBJ whole genome shotgun (WGS) entry which is preliminary data.</text>
</comment>
<dbReference type="Proteomes" id="UP000298416">
    <property type="component" value="Unassembled WGS sequence"/>
</dbReference>
<sequence length="130" mass="14211">MSSSTSSKVSTGGLGIAAMKMSRKTSAYATDLNRRRQIASPEIVKESHPEVSAVRKIGQRLFVSLSGPHCLGIMVAFSAGRSVALLVSYVKLSALLKQTPLKLMRVKIGRRRTTRLLRSPRLYCGFCQEA</sequence>
<dbReference type="EMBL" id="PNBA02000009">
    <property type="protein sequence ID" value="KAG6413386.1"/>
    <property type="molecule type" value="Genomic_DNA"/>
</dbReference>
<name>A0A8X8XL67_SALSN</name>
<evidence type="ECO:0000313" key="2">
    <source>
        <dbReference type="Proteomes" id="UP000298416"/>
    </source>
</evidence>